<keyword evidence="7 9" id="KW-0472">Membrane</keyword>
<comment type="caution">
    <text evidence="10">The sequence shown here is derived from an EMBL/GenBank/DDBJ whole genome shotgun (WGS) entry which is preliminary data.</text>
</comment>
<dbReference type="GO" id="GO:0015385">
    <property type="term" value="F:sodium:proton antiporter activity"/>
    <property type="evidence" value="ECO:0007669"/>
    <property type="project" value="TreeGrafter"/>
</dbReference>
<evidence type="ECO:0000256" key="1">
    <source>
        <dbReference type="ARBA" id="ARBA00004651"/>
    </source>
</evidence>
<dbReference type="PANTHER" id="PTHR34702:SF1">
    <property type="entry name" value="NA(+)_H(+) ANTIPORTER SUBUNIT F"/>
    <property type="match status" value="1"/>
</dbReference>
<dbReference type="Proteomes" id="UP000332515">
    <property type="component" value="Unassembled WGS sequence"/>
</dbReference>
<keyword evidence="6 9" id="KW-1133">Transmembrane helix</keyword>
<evidence type="ECO:0000256" key="6">
    <source>
        <dbReference type="ARBA" id="ARBA00022989"/>
    </source>
</evidence>
<sequence>MNAAAFAQICSHIALFMLAAAFLLITIRIVRGPALPDRVLALDMLVTVAVGFIATISIAAGEFLYLDVAIALALVGFLSTVALARFVLTHGGSRARADFGDEPDDADAAESATTSGDQAGRQAKGEAAP</sequence>
<accession>A0A6A7Y0F4</accession>
<keyword evidence="3" id="KW-0813">Transport</keyword>
<keyword evidence="5 9" id="KW-0812">Transmembrane</keyword>
<comment type="similarity">
    <text evidence="2">Belongs to the CPA3 antiporters (TC 2.A.63) subunit F family.</text>
</comment>
<proteinExistence type="inferred from homology"/>
<keyword evidence="11" id="KW-1185">Reference proteome</keyword>
<dbReference type="Pfam" id="PF04066">
    <property type="entry name" value="MrpF_PhaF"/>
    <property type="match status" value="1"/>
</dbReference>
<reference evidence="10 11" key="1">
    <citation type="submission" date="2019-09" db="EMBL/GenBank/DDBJ databases">
        <title>Segnochrobactrum spirostomi gen. nov., sp. nov., isolated from the ciliate Spirostomum cf. yagiui and description of a novel family, Segnochrobactraceae fam. nov. within the order Rhizobiales of the class Alphaproteobacteria.</title>
        <authorList>
            <person name="Akter S."/>
            <person name="Shazib S.U.A."/>
            <person name="Shin M.K."/>
        </authorList>
    </citation>
    <scope>NUCLEOTIDE SEQUENCE [LARGE SCALE GENOMIC DNA]</scope>
    <source>
        <strain evidence="10 11">Sp-1</strain>
    </source>
</reference>
<evidence type="ECO:0000313" key="10">
    <source>
        <dbReference type="EMBL" id="MQT12343.1"/>
    </source>
</evidence>
<evidence type="ECO:0000256" key="2">
    <source>
        <dbReference type="ARBA" id="ARBA00009212"/>
    </source>
</evidence>
<feature type="region of interest" description="Disordered" evidence="8">
    <location>
        <begin position="94"/>
        <end position="129"/>
    </location>
</feature>
<protein>
    <submittedName>
        <fullName evidence="10">Cation:proton antiporter</fullName>
    </submittedName>
</protein>
<dbReference type="InterPro" id="IPR007208">
    <property type="entry name" value="MrpF/PhaF-like"/>
</dbReference>
<evidence type="ECO:0000256" key="7">
    <source>
        <dbReference type="ARBA" id="ARBA00023136"/>
    </source>
</evidence>
<feature type="transmembrane region" description="Helical" evidence="9">
    <location>
        <begin position="6"/>
        <end position="27"/>
    </location>
</feature>
<evidence type="ECO:0000256" key="3">
    <source>
        <dbReference type="ARBA" id="ARBA00022448"/>
    </source>
</evidence>
<dbReference type="AlphaFoldDB" id="A0A6A7Y0F4"/>
<dbReference type="RefSeq" id="WP_153479624.1">
    <property type="nucleotide sequence ID" value="NZ_VWNA01000001.1"/>
</dbReference>
<feature type="transmembrane region" description="Helical" evidence="9">
    <location>
        <begin position="64"/>
        <end position="88"/>
    </location>
</feature>
<feature type="transmembrane region" description="Helical" evidence="9">
    <location>
        <begin position="39"/>
        <end position="58"/>
    </location>
</feature>
<comment type="subcellular location">
    <subcellularLocation>
        <location evidence="1">Cell membrane</location>
        <topology evidence="1">Multi-pass membrane protein</topology>
    </subcellularLocation>
</comment>
<evidence type="ECO:0000256" key="9">
    <source>
        <dbReference type="SAM" id="Phobius"/>
    </source>
</evidence>
<gene>
    <name evidence="10" type="ORF">F0357_06630</name>
</gene>
<name>A0A6A7Y0F4_9HYPH</name>
<organism evidence="10 11">
    <name type="scientific">Segnochrobactrum spirostomi</name>
    <dbReference type="NCBI Taxonomy" id="2608987"/>
    <lineage>
        <taxon>Bacteria</taxon>
        <taxon>Pseudomonadati</taxon>
        <taxon>Pseudomonadota</taxon>
        <taxon>Alphaproteobacteria</taxon>
        <taxon>Hyphomicrobiales</taxon>
        <taxon>Segnochrobactraceae</taxon>
        <taxon>Segnochrobactrum</taxon>
    </lineage>
</organism>
<keyword evidence="4" id="KW-1003">Cell membrane</keyword>
<evidence type="ECO:0000256" key="4">
    <source>
        <dbReference type="ARBA" id="ARBA00022475"/>
    </source>
</evidence>
<dbReference type="PANTHER" id="PTHR34702">
    <property type="entry name" value="NA(+)/H(+) ANTIPORTER SUBUNIT F1"/>
    <property type="match status" value="1"/>
</dbReference>
<dbReference type="NCBIfam" id="NF009245">
    <property type="entry name" value="PRK12599.1-4"/>
    <property type="match status" value="1"/>
</dbReference>
<evidence type="ECO:0000256" key="8">
    <source>
        <dbReference type="SAM" id="MobiDB-lite"/>
    </source>
</evidence>
<evidence type="ECO:0000256" key="5">
    <source>
        <dbReference type="ARBA" id="ARBA00022692"/>
    </source>
</evidence>
<evidence type="ECO:0000313" key="11">
    <source>
        <dbReference type="Proteomes" id="UP000332515"/>
    </source>
</evidence>
<dbReference type="EMBL" id="VWNA01000001">
    <property type="protein sequence ID" value="MQT12343.1"/>
    <property type="molecule type" value="Genomic_DNA"/>
</dbReference>
<dbReference type="GO" id="GO:0005886">
    <property type="term" value="C:plasma membrane"/>
    <property type="evidence" value="ECO:0007669"/>
    <property type="project" value="UniProtKB-SubCell"/>
</dbReference>